<dbReference type="OrthoDB" id="9802561at2"/>
<dbReference type="RefSeq" id="WP_161928359.1">
    <property type="nucleotide sequence ID" value="NZ_BJOU01000017.1"/>
</dbReference>
<evidence type="ECO:0000256" key="7">
    <source>
        <dbReference type="HAMAP-Rule" id="MF_00108"/>
    </source>
</evidence>
<dbReference type="InterPro" id="IPR018294">
    <property type="entry name" value="ISPD_synthase_CS"/>
</dbReference>
<keyword evidence="6 7" id="KW-0414">Isoprene biosynthesis</keyword>
<evidence type="ECO:0000256" key="3">
    <source>
        <dbReference type="ARBA" id="ARBA00009789"/>
    </source>
</evidence>
<dbReference type="PROSITE" id="PS01295">
    <property type="entry name" value="ISPD"/>
    <property type="match status" value="1"/>
</dbReference>
<name>A0A7I9V1K7_9ACTN</name>
<dbReference type="HAMAP" id="MF_00108">
    <property type="entry name" value="IspD"/>
    <property type="match status" value="1"/>
</dbReference>
<dbReference type="SUPFAM" id="SSF53448">
    <property type="entry name" value="Nucleotide-diphospho-sugar transferases"/>
    <property type="match status" value="1"/>
</dbReference>
<dbReference type="GO" id="GO:0019288">
    <property type="term" value="P:isopentenyl diphosphate biosynthetic process, methylerythritol 4-phosphate pathway"/>
    <property type="evidence" value="ECO:0007669"/>
    <property type="project" value="UniProtKB-UniRule"/>
</dbReference>
<dbReference type="UniPathway" id="UPA00056">
    <property type="reaction ID" value="UER00093"/>
</dbReference>
<evidence type="ECO:0000256" key="1">
    <source>
        <dbReference type="ARBA" id="ARBA00001282"/>
    </source>
</evidence>
<feature type="site" description="Positions MEP for the nucleophilic attack" evidence="7">
    <location>
        <position position="209"/>
    </location>
</feature>
<evidence type="ECO:0000313" key="8">
    <source>
        <dbReference type="EMBL" id="GED99033.1"/>
    </source>
</evidence>
<keyword evidence="5 7" id="KW-0548">Nucleotidyltransferase</keyword>
<feature type="site" description="Positions MEP for the nucleophilic attack" evidence="7">
    <location>
        <position position="153"/>
    </location>
</feature>
<comment type="function">
    <text evidence="7">Catalyzes the formation of 4-diphosphocytidyl-2-C-methyl-D-erythritol from CTP and 2-C-methyl-D-erythritol 4-phosphate (MEP).</text>
</comment>
<comment type="catalytic activity">
    <reaction evidence="1 7">
        <text>2-C-methyl-D-erythritol 4-phosphate + CTP + H(+) = 4-CDP-2-C-methyl-D-erythritol + diphosphate</text>
        <dbReference type="Rhea" id="RHEA:13429"/>
        <dbReference type="ChEBI" id="CHEBI:15378"/>
        <dbReference type="ChEBI" id="CHEBI:33019"/>
        <dbReference type="ChEBI" id="CHEBI:37563"/>
        <dbReference type="ChEBI" id="CHEBI:57823"/>
        <dbReference type="ChEBI" id="CHEBI:58262"/>
        <dbReference type="EC" id="2.7.7.60"/>
    </reaction>
</comment>
<dbReference type="InterPro" id="IPR029044">
    <property type="entry name" value="Nucleotide-diphossugar_trans"/>
</dbReference>
<dbReference type="EMBL" id="BJOU01000017">
    <property type="protein sequence ID" value="GED99033.1"/>
    <property type="molecule type" value="Genomic_DNA"/>
</dbReference>
<proteinExistence type="inferred from homology"/>
<sequence length="227" mass="23634">MTTSVIIPAAGSGVRLGENRPKAFVDVGGASILARTVASILAVDDLELDRIVVVVPAEMIGPVREELAGVGCEVVVVAGGAERSDSVRAGLQHVTGEFVLVHDAARPFTPVPVFRRVVAALRAGNPVVVPGLPVVDTLKRVDAQDRVDETVDRAVLRAIQTPQGFHADALVAAYAPDSDGPGTATDDAGLAERAGLPVLVVDGDPDAFKITTPWDLRLARDFAKGRA</sequence>
<comment type="pathway">
    <text evidence="2 7">Isoprenoid biosynthesis; isopentenyl diphosphate biosynthesis via DXP pathway; isopentenyl diphosphate from 1-deoxy-D-xylulose 5-phosphate: step 2/6.</text>
</comment>
<keyword evidence="4 7" id="KW-0808">Transferase</keyword>
<dbReference type="FunFam" id="3.90.550.10:FF:000003">
    <property type="entry name" value="2-C-methyl-D-erythritol 4-phosphate cytidylyltransferase"/>
    <property type="match status" value="1"/>
</dbReference>
<evidence type="ECO:0000256" key="6">
    <source>
        <dbReference type="ARBA" id="ARBA00023229"/>
    </source>
</evidence>
<dbReference type="InterPro" id="IPR034683">
    <property type="entry name" value="IspD/TarI"/>
</dbReference>
<comment type="similarity">
    <text evidence="3 7">Belongs to the IspD/TarI cytidylyltransferase family. IspD subfamily.</text>
</comment>
<dbReference type="Pfam" id="PF01128">
    <property type="entry name" value="IspD"/>
    <property type="match status" value="1"/>
</dbReference>
<dbReference type="Gene3D" id="3.90.550.10">
    <property type="entry name" value="Spore Coat Polysaccharide Biosynthesis Protein SpsA, Chain A"/>
    <property type="match status" value="1"/>
</dbReference>
<feature type="site" description="Transition state stabilizer" evidence="7">
    <location>
        <position position="15"/>
    </location>
</feature>
<dbReference type="Proteomes" id="UP000444980">
    <property type="component" value="Unassembled WGS sequence"/>
</dbReference>
<dbReference type="InterPro" id="IPR001228">
    <property type="entry name" value="IspD"/>
</dbReference>
<dbReference type="CDD" id="cd02516">
    <property type="entry name" value="CDP-ME_synthetase"/>
    <property type="match status" value="1"/>
</dbReference>
<evidence type="ECO:0000256" key="4">
    <source>
        <dbReference type="ARBA" id="ARBA00022679"/>
    </source>
</evidence>
<organism evidence="8 9">
    <name type="scientific">Gordonia crocea</name>
    <dbReference type="NCBI Taxonomy" id="589162"/>
    <lineage>
        <taxon>Bacteria</taxon>
        <taxon>Bacillati</taxon>
        <taxon>Actinomycetota</taxon>
        <taxon>Actinomycetes</taxon>
        <taxon>Mycobacteriales</taxon>
        <taxon>Gordoniaceae</taxon>
        <taxon>Gordonia</taxon>
    </lineage>
</organism>
<dbReference type="AlphaFoldDB" id="A0A7I9V1K7"/>
<dbReference type="NCBIfam" id="TIGR00453">
    <property type="entry name" value="ispD"/>
    <property type="match status" value="1"/>
</dbReference>
<protein>
    <recommendedName>
        <fullName evidence="7">2-C-methyl-D-erythritol 4-phosphate cytidylyltransferase</fullName>
        <ecNumber evidence="7">2.7.7.60</ecNumber>
    </recommendedName>
    <alternativeName>
        <fullName evidence="7">4-diphosphocytidyl-2C-methyl-D-erythritol synthase</fullName>
    </alternativeName>
    <alternativeName>
        <fullName evidence="7">MEP cytidylyltransferase</fullName>
        <shortName evidence="7">MCT</shortName>
    </alternativeName>
</protein>
<dbReference type="GO" id="GO:0050518">
    <property type="term" value="F:2-C-methyl-D-erythritol 4-phosphate cytidylyltransferase activity"/>
    <property type="evidence" value="ECO:0007669"/>
    <property type="project" value="UniProtKB-UniRule"/>
</dbReference>
<feature type="site" description="Transition state stabilizer" evidence="7">
    <location>
        <position position="22"/>
    </location>
</feature>
<evidence type="ECO:0000256" key="2">
    <source>
        <dbReference type="ARBA" id="ARBA00004787"/>
    </source>
</evidence>
<keyword evidence="9" id="KW-1185">Reference proteome</keyword>
<gene>
    <name evidence="7 8" type="primary">ispD</name>
    <name evidence="8" type="ORF">nbrc107697_30720</name>
</gene>
<dbReference type="EC" id="2.7.7.60" evidence="7"/>
<evidence type="ECO:0000313" key="9">
    <source>
        <dbReference type="Proteomes" id="UP000444980"/>
    </source>
</evidence>
<comment type="caution">
    <text evidence="8">The sequence shown here is derived from an EMBL/GenBank/DDBJ whole genome shotgun (WGS) entry which is preliminary data.</text>
</comment>
<accession>A0A7I9V1K7</accession>
<dbReference type="InterPro" id="IPR050088">
    <property type="entry name" value="IspD/TarI_cytidylyltransf_bact"/>
</dbReference>
<reference evidence="9" key="1">
    <citation type="submission" date="2019-06" db="EMBL/GenBank/DDBJ databases">
        <title>Gordonia isolated from sludge of a wastewater treatment plant.</title>
        <authorList>
            <person name="Tamura T."/>
            <person name="Aoyama K."/>
            <person name="Kang Y."/>
            <person name="Saito S."/>
            <person name="Akiyama N."/>
            <person name="Yazawa K."/>
            <person name="Gonoi T."/>
            <person name="Mikami Y."/>
        </authorList>
    </citation>
    <scope>NUCLEOTIDE SEQUENCE [LARGE SCALE GENOMIC DNA]</scope>
    <source>
        <strain evidence="9">NBRC 107697</strain>
    </source>
</reference>
<evidence type="ECO:0000256" key="5">
    <source>
        <dbReference type="ARBA" id="ARBA00022695"/>
    </source>
</evidence>
<dbReference type="PANTHER" id="PTHR32125:SF4">
    <property type="entry name" value="2-C-METHYL-D-ERYTHRITOL 4-PHOSPHATE CYTIDYLYLTRANSFERASE, CHLOROPLASTIC"/>
    <property type="match status" value="1"/>
</dbReference>
<dbReference type="PANTHER" id="PTHR32125">
    <property type="entry name" value="2-C-METHYL-D-ERYTHRITOL 4-PHOSPHATE CYTIDYLYLTRANSFERASE, CHLOROPLASTIC"/>
    <property type="match status" value="1"/>
</dbReference>